<dbReference type="Pfam" id="PF02922">
    <property type="entry name" value="CBM_48"/>
    <property type="match status" value="1"/>
</dbReference>
<dbReference type="Gene3D" id="1.10.10.760">
    <property type="entry name" value="E-set domains of sugar-utilizing enzymes"/>
    <property type="match status" value="1"/>
</dbReference>
<evidence type="ECO:0000256" key="2">
    <source>
        <dbReference type="ARBA" id="ARBA00005199"/>
    </source>
</evidence>
<comment type="similarity">
    <text evidence="3 14">Belongs to the glycosyl hydrolase 13 family.</text>
</comment>
<evidence type="ECO:0000256" key="4">
    <source>
        <dbReference type="ARBA" id="ARBA00012268"/>
    </source>
</evidence>
<evidence type="ECO:0000256" key="1">
    <source>
        <dbReference type="ARBA" id="ARBA00004496"/>
    </source>
</evidence>
<dbReference type="GO" id="GO:0033942">
    <property type="term" value="F:4-alpha-D-(1-&gt;4)-alpha-D-glucanotrehalose trehalohydrolase activity"/>
    <property type="evidence" value="ECO:0007669"/>
    <property type="project" value="UniProtKB-EC"/>
</dbReference>
<name>A0A840SSH7_9RHOB</name>
<comment type="catalytic activity">
    <reaction evidence="12 14">
        <text>hydrolysis of (1-&gt;4)-alpha-D-glucosidic linkage in 4-alpha-D-[(1-&gt;4)-alpha-D-glucanosyl]n trehalose to yield trehalose and (1-&gt;4)-alpha-D-glucan.</text>
        <dbReference type="EC" id="3.2.1.141"/>
    </reaction>
</comment>
<reference evidence="18 19" key="1">
    <citation type="submission" date="2020-08" db="EMBL/GenBank/DDBJ databases">
        <title>Genomic Encyclopedia of Type Strains, Phase IV (KMG-IV): sequencing the most valuable type-strain genomes for metagenomic binning, comparative biology and taxonomic classification.</title>
        <authorList>
            <person name="Goeker M."/>
        </authorList>
    </citation>
    <scope>NUCLEOTIDE SEQUENCE [LARGE SCALE GENOMIC DNA]</scope>
    <source>
        <strain evidence="18 19">DSM 101730</strain>
    </source>
</reference>
<keyword evidence="7 14" id="KW-0378">Hydrolase</keyword>
<dbReference type="PANTHER" id="PTHR43651:SF11">
    <property type="entry name" value="MALTO-OLIGOSYLTREHALOSE TREHALOHYDROLASE"/>
    <property type="match status" value="1"/>
</dbReference>
<feature type="active site" description="Proton donor" evidence="15">
    <location>
        <position position="292"/>
    </location>
</feature>
<sequence length="589" mass="64473">MTGRRSDWGAEPVPGGTSFRLWAPTAPRVTVEADGVRRPMQATGGGWFEAFLPVAAGARYRFQLDDGPIDDPAARALPDGPGGAALVDDPAAFRWQTPNWRGRPWAETVISELHVGTFTDGGTFRAAIGRLPALAEAGITAIELMPVASFAGARGWGYDGVQLYAPHAAYGTPDDLRALVDAAHGLGLMVFLDVVYNHFGPVGNPLPRLAPAFFHPERHTPWGTAIAYERPEVRRFFIDNALMWLRDYRFDGLRFDAVDHIRDDGSEEEILIAIAREVRAAFPGHHVHLMTEDNRNITRLHARGPDGSAGLHTAEWNDDLHNVAHVIATGETEGYYTDFAEHRWEKYARALAEGFAFQGEPSRHAGGAARGEPSGHMPPLAFVDFLQNHDQIGNRAFGERLTTLAPAPLYRALLAILLLSPHVPLLFMGDEWGERRPFVFFTDFTGDLADAVREGRRREFAAFAAFKGEHARAHIPDPNDPASFAASRLDWAAREAADGQAWLRFIRGLLAIRARELVPHLEGAREGGRVIEAADGRIAVDWPLDGAILRLRARLVPEGDDPAPPPGRVIWQGGAEIAPLAVTVTLETA</sequence>
<comment type="pathway">
    <text evidence="2 14">Glycan biosynthesis; trehalose biosynthesis.</text>
</comment>
<dbReference type="PANTHER" id="PTHR43651">
    <property type="entry name" value="1,4-ALPHA-GLUCAN-BRANCHING ENZYME"/>
    <property type="match status" value="1"/>
</dbReference>
<evidence type="ECO:0000256" key="7">
    <source>
        <dbReference type="ARBA" id="ARBA00022801"/>
    </source>
</evidence>
<dbReference type="GO" id="GO:0005737">
    <property type="term" value="C:cytoplasm"/>
    <property type="evidence" value="ECO:0007669"/>
    <property type="project" value="UniProtKB-SubCell"/>
</dbReference>
<gene>
    <name evidence="18" type="ORF">HNP73_004085</name>
</gene>
<keyword evidence="6" id="KW-0963">Cytoplasm</keyword>
<dbReference type="InterPro" id="IPR004193">
    <property type="entry name" value="Glyco_hydro_13_N"/>
</dbReference>
<evidence type="ECO:0000259" key="17">
    <source>
        <dbReference type="SMART" id="SM00642"/>
    </source>
</evidence>
<evidence type="ECO:0000256" key="8">
    <source>
        <dbReference type="ARBA" id="ARBA00023277"/>
    </source>
</evidence>
<proteinExistence type="inferred from homology"/>
<feature type="active site" description="Nucleophile" evidence="15">
    <location>
        <position position="256"/>
    </location>
</feature>
<organism evidence="18 19">
    <name type="scientific">Amaricoccus macauensis</name>
    <dbReference type="NCBI Taxonomy" id="57001"/>
    <lineage>
        <taxon>Bacteria</taxon>
        <taxon>Pseudomonadati</taxon>
        <taxon>Pseudomonadota</taxon>
        <taxon>Alphaproteobacteria</taxon>
        <taxon>Rhodobacterales</taxon>
        <taxon>Paracoccaceae</taxon>
        <taxon>Amaricoccus</taxon>
    </lineage>
</organism>
<evidence type="ECO:0000256" key="12">
    <source>
        <dbReference type="ARBA" id="ARBA00034013"/>
    </source>
</evidence>
<evidence type="ECO:0000256" key="3">
    <source>
        <dbReference type="ARBA" id="ARBA00008061"/>
    </source>
</evidence>
<accession>A0A840SSH7</accession>
<dbReference type="CDD" id="cd11325">
    <property type="entry name" value="AmyAc_GTHase"/>
    <property type="match status" value="1"/>
</dbReference>
<evidence type="ECO:0000256" key="6">
    <source>
        <dbReference type="ARBA" id="ARBA00022490"/>
    </source>
</evidence>
<dbReference type="InterPro" id="IPR017853">
    <property type="entry name" value="GH"/>
</dbReference>
<evidence type="ECO:0000256" key="11">
    <source>
        <dbReference type="ARBA" id="ARBA00033284"/>
    </source>
</evidence>
<keyword evidence="9 14" id="KW-0326">Glycosidase</keyword>
<feature type="domain" description="Glycosyl hydrolase family 13 catalytic" evidence="17">
    <location>
        <begin position="112"/>
        <end position="472"/>
    </location>
</feature>
<evidence type="ECO:0000256" key="9">
    <source>
        <dbReference type="ARBA" id="ARBA00023295"/>
    </source>
</evidence>
<dbReference type="InterPro" id="IPR014756">
    <property type="entry name" value="Ig_E-set"/>
</dbReference>
<dbReference type="PIRSF" id="PIRSF006337">
    <property type="entry name" value="Trehalose_TreZ"/>
    <property type="match status" value="1"/>
</dbReference>
<evidence type="ECO:0000313" key="18">
    <source>
        <dbReference type="EMBL" id="MBB5224124.1"/>
    </source>
</evidence>
<dbReference type="EC" id="3.2.1.141" evidence="4 13"/>
<evidence type="ECO:0000256" key="10">
    <source>
        <dbReference type="ARBA" id="ARBA00032057"/>
    </source>
</evidence>
<evidence type="ECO:0000256" key="5">
    <source>
        <dbReference type="ARBA" id="ARBA00015938"/>
    </source>
</evidence>
<dbReference type="Gene3D" id="3.20.20.80">
    <property type="entry name" value="Glycosidases"/>
    <property type="match status" value="1"/>
</dbReference>
<dbReference type="SUPFAM" id="SSF81296">
    <property type="entry name" value="E set domains"/>
    <property type="match status" value="1"/>
</dbReference>
<evidence type="ECO:0000256" key="13">
    <source>
        <dbReference type="NCBIfam" id="TIGR02402"/>
    </source>
</evidence>
<dbReference type="InterPro" id="IPR006047">
    <property type="entry name" value="GH13_cat_dom"/>
</dbReference>
<dbReference type="CDD" id="cd02853">
    <property type="entry name" value="E_set_MTHase_like_N"/>
    <property type="match status" value="1"/>
</dbReference>
<dbReference type="SMART" id="SM00642">
    <property type="entry name" value="Aamy"/>
    <property type="match status" value="1"/>
</dbReference>
<dbReference type="Proteomes" id="UP000549457">
    <property type="component" value="Unassembled WGS sequence"/>
</dbReference>
<dbReference type="InterPro" id="IPR013783">
    <property type="entry name" value="Ig-like_fold"/>
</dbReference>
<dbReference type="RefSeq" id="WP_343063379.1">
    <property type="nucleotide sequence ID" value="NZ_JACHFM010000005.1"/>
</dbReference>
<dbReference type="Pfam" id="PF00128">
    <property type="entry name" value="Alpha-amylase"/>
    <property type="match status" value="1"/>
</dbReference>
<evidence type="ECO:0000256" key="15">
    <source>
        <dbReference type="PIRSR" id="PIRSR006337-1"/>
    </source>
</evidence>
<dbReference type="Gene3D" id="2.60.40.10">
    <property type="entry name" value="Immunoglobulins"/>
    <property type="match status" value="1"/>
</dbReference>
<dbReference type="InterPro" id="IPR044901">
    <property type="entry name" value="Trehalose_TreZ_E-set_sf"/>
</dbReference>
<dbReference type="SUPFAM" id="SSF51445">
    <property type="entry name" value="(Trans)glycosidases"/>
    <property type="match status" value="1"/>
</dbReference>
<dbReference type="InterPro" id="IPR012768">
    <property type="entry name" value="Trehalose_TreZ"/>
</dbReference>
<comment type="subcellular location">
    <subcellularLocation>
        <location evidence="1 15">Cytoplasm</location>
    </subcellularLocation>
</comment>
<dbReference type="NCBIfam" id="TIGR02402">
    <property type="entry name" value="trehalose_TreZ"/>
    <property type="match status" value="1"/>
</dbReference>
<comment type="caution">
    <text evidence="18">The sequence shown here is derived from an EMBL/GenBank/DDBJ whole genome shotgun (WGS) entry which is preliminary data.</text>
</comment>
<feature type="site" description="Transition state stabilizer" evidence="16">
    <location>
        <position position="390"/>
    </location>
</feature>
<dbReference type="AlphaFoldDB" id="A0A840SSH7"/>
<dbReference type="GO" id="GO:0005992">
    <property type="term" value="P:trehalose biosynthetic process"/>
    <property type="evidence" value="ECO:0007669"/>
    <property type="project" value="UniProtKB-UniRule"/>
</dbReference>
<evidence type="ECO:0000256" key="16">
    <source>
        <dbReference type="PIRSR" id="PIRSR006337-3"/>
    </source>
</evidence>
<keyword evidence="19" id="KW-1185">Reference proteome</keyword>
<dbReference type="EMBL" id="JACHFM010000005">
    <property type="protein sequence ID" value="MBB5224124.1"/>
    <property type="molecule type" value="Genomic_DNA"/>
</dbReference>
<evidence type="ECO:0000313" key="19">
    <source>
        <dbReference type="Proteomes" id="UP000549457"/>
    </source>
</evidence>
<dbReference type="UniPathway" id="UPA00299"/>
<keyword evidence="8" id="KW-0119">Carbohydrate metabolism</keyword>
<protein>
    <recommendedName>
        <fullName evidence="5 13">Malto-oligosyltrehalose trehalohydrolase</fullName>
        <shortName evidence="14">MTHase</shortName>
        <ecNumber evidence="4 13">3.2.1.141</ecNumber>
    </recommendedName>
    <alternativeName>
        <fullName evidence="11 14">4-alpha-D-((1-&gt;4)-alpha-D-glucano)trehalose trehalohydrolase</fullName>
    </alternativeName>
    <alternativeName>
        <fullName evidence="10 14">Maltooligosyl trehalose trehalohydrolase</fullName>
    </alternativeName>
</protein>
<evidence type="ECO:0000256" key="14">
    <source>
        <dbReference type="PIRNR" id="PIRNR006337"/>
    </source>
</evidence>